<evidence type="ECO:0000256" key="1">
    <source>
        <dbReference type="SAM" id="SignalP"/>
    </source>
</evidence>
<dbReference type="PROSITE" id="PS51257">
    <property type="entry name" value="PROKAR_LIPOPROTEIN"/>
    <property type="match status" value="1"/>
</dbReference>
<reference evidence="3 4" key="1">
    <citation type="submission" date="2023-07" db="EMBL/GenBank/DDBJ databases">
        <title>Sorghum-associated microbial communities from plants grown in Nebraska, USA.</title>
        <authorList>
            <person name="Schachtman D."/>
        </authorList>
    </citation>
    <scope>NUCLEOTIDE SEQUENCE [LARGE SCALE GENOMIC DNA]</scope>
    <source>
        <strain evidence="3 4">BE314</strain>
    </source>
</reference>
<keyword evidence="4" id="KW-1185">Reference proteome</keyword>
<feature type="domain" description="Phage tail collar" evidence="2">
    <location>
        <begin position="34"/>
        <end position="89"/>
    </location>
</feature>
<evidence type="ECO:0000313" key="3">
    <source>
        <dbReference type="EMBL" id="MDR7269124.1"/>
    </source>
</evidence>
<dbReference type="InterPro" id="IPR037053">
    <property type="entry name" value="Phage_tail_collar_dom_sf"/>
</dbReference>
<dbReference type="EMBL" id="JAVDXU010000001">
    <property type="protein sequence ID" value="MDR7269124.1"/>
    <property type="molecule type" value="Genomic_DNA"/>
</dbReference>
<accession>A0ABU1YJU2</accession>
<comment type="caution">
    <text evidence="3">The sequence shown here is derived from an EMBL/GenBank/DDBJ whole genome shotgun (WGS) entry which is preliminary data.</text>
</comment>
<dbReference type="InterPro" id="IPR011083">
    <property type="entry name" value="Phage_tail_collar_dom"/>
</dbReference>
<sequence length="204" mass="20652">MKLRPIVSLAGGLLASLAGSSAMACSGAEPYLATVCMTAATFCPRGYLEADGRLLSIAQNTAVFALMGTTYGGDGRTTFALPDLRSRVPVGAGMGPGPGLASVDQGEVGGVENVTLLQNQMPIHSHAAQLRGVSGTGTTDTPTAASPARLARSNNYSAAPTDVNMAAGTVSVASAGGSLPFAVRNPYLGLRYCVAMEGIFPSRQ</sequence>
<evidence type="ECO:0000313" key="4">
    <source>
        <dbReference type="Proteomes" id="UP001180453"/>
    </source>
</evidence>
<protein>
    <submittedName>
        <fullName evidence="3">Microcystin-dependent protein</fullName>
    </submittedName>
</protein>
<proteinExistence type="predicted"/>
<feature type="chain" id="PRO_5047297389" evidence="1">
    <location>
        <begin position="25"/>
        <end position="204"/>
    </location>
</feature>
<dbReference type="RefSeq" id="WP_310263507.1">
    <property type="nucleotide sequence ID" value="NZ_JAVDXU010000001.1"/>
</dbReference>
<evidence type="ECO:0000259" key="2">
    <source>
        <dbReference type="Pfam" id="PF07484"/>
    </source>
</evidence>
<organism evidence="3 4">
    <name type="scientific">Roseateles saccharophilus</name>
    <name type="common">Pseudomonas saccharophila</name>
    <dbReference type="NCBI Taxonomy" id="304"/>
    <lineage>
        <taxon>Bacteria</taxon>
        <taxon>Pseudomonadati</taxon>
        <taxon>Pseudomonadota</taxon>
        <taxon>Betaproteobacteria</taxon>
        <taxon>Burkholderiales</taxon>
        <taxon>Sphaerotilaceae</taxon>
        <taxon>Roseateles</taxon>
    </lineage>
</organism>
<feature type="signal peptide" evidence="1">
    <location>
        <begin position="1"/>
        <end position="24"/>
    </location>
</feature>
<dbReference type="SUPFAM" id="SSF88874">
    <property type="entry name" value="Receptor-binding domain of short tail fibre protein gp12"/>
    <property type="match status" value="1"/>
</dbReference>
<dbReference type="Proteomes" id="UP001180453">
    <property type="component" value="Unassembled WGS sequence"/>
</dbReference>
<keyword evidence="1" id="KW-0732">Signal</keyword>
<dbReference type="Gene3D" id="3.90.1340.10">
    <property type="entry name" value="Phage tail collar domain"/>
    <property type="match status" value="1"/>
</dbReference>
<name>A0ABU1YJU2_ROSSA</name>
<gene>
    <name evidence="3" type="ORF">J2X20_001753</name>
</gene>
<dbReference type="Pfam" id="PF07484">
    <property type="entry name" value="Collar"/>
    <property type="match status" value="1"/>
</dbReference>